<dbReference type="AlphaFoldDB" id="A0A6N6MMD1"/>
<evidence type="ECO:0000313" key="2">
    <source>
        <dbReference type="Proteomes" id="UP000441523"/>
    </source>
</evidence>
<name>A0A6N6MMD1_9HYPH</name>
<sequence>MSSSGKDQRARHFASNCLAWAVVRHFLDASLLRELAETAVGSVGGGEVSLDRLFEEVVPSGPAELGTWILRPKRVSSGRDRDLQACVLALVRTGGTMSGQVSGRDAAERSDSLSPRDLWVAIELGGADLGRRWSADTLDCIASQPSFRALLEAMRRAGEGRDAEFPQAVSALDALSEVDQPLRAVIVKHIGDLFASADDWIRARYFYAQACHIPSESVGECWSGFVSTFRGILEQSIAAAEAKTLGAREASVRLREIASLGLAHEPLRAINAAPDSLALTLKAGDDRSGLVDNRGVVVEPPLLGPTHSVSRAVLAASSRNHLHHAQLMFWETLRRQIALGVVAASDGTRAQFGKFLIGSTDAPSGSGRPAFHAGTRLLIEGGDAIVAEQVDWPRPAVEAYLDDGALDLALSTSRGVPGAAEDREAVLVVVLEKWLDLIPPDRTGLARAILGHLLSRARGGEGGSAAARRTANKSREALAGLALRRPEFRKLAASDVVPLITAAMRSGFGIHDGHTLFGVALAFASAFDPDALRDVVRAVLDAFDRLTPEASAWVIVRPAVQLLVSKDTKEAARHDATLRRRIAEMVLRFGLGQESEAATLIFALRDFDPPLLNEPEVVTRLRPAIEDLREVATNIRRSDVVDKIVALLLAPAASGRSGVQDALSGLREVIRSSATAQPSIAISQAYEPLILLAAEKETLAAGLSLDEEEFETWLAPLFQDALDFWRRLLERPSVLAPFSIGVPRAAEPVPATVHNWAYACEMLAASLGRTEDMISALHLAASNPLLRDGIELALLTRALARDTPEIDVESIRSESRLVFYGALGDRMAHLDELPPGKASELVDRLLERCLVLGPHGLDAAILVTAAKLGSSIPAGTRDDYLQRAQADRDLRQSLTPLLEKLSDRPVPR</sequence>
<dbReference type="Proteomes" id="UP000441523">
    <property type="component" value="Unassembled WGS sequence"/>
</dbReference>
<protein>
    <submittedName>
        <fullName evidence="1">Uncharacterized protein</fullName>
    </submittedName>
</protein>
<proteinExistence type="predicted"/>
<dbReference type="RefSeq" id="WP_150966127.1">
    <property type="nucleotide sequence ID" value="NZ_VZZJ01000031.1"/>
</dbReference>
<organism evidence="1 2">
    <name type="scientific">Methylobacterium planeticum</name>
    <dbReference type="NCBI Taxonomy" id="2615211"/>
    <lineage>
        <taxon>Bacteria</taxon>
        <taxon>Pseudomonadati</taxon>
        <taxon>Pseudomonadota</taxon>
        <taxon>Alphaproteobacteria</taxon>
        <taxon>Hyphomicrobiales</taxon>
        <taxon>Methylobacteriaceae</taxon>
        <taxon>Methylobacterium</taxon>
    </lineage>
</organism>
<comment type="caution">
    <text evidence="1">The sequence shown here is derived from an EMBL/GenBank/DDBJ whole genome shotgun (WGS) entry which is preliminary data.</text>
</comment>
<evidence type="ECO:0000313" key="1">
    <source>
        <dbReference type="EMBL" id="KAB1070162.1"/>
    </source>
</evidence>
<keyword evidence="2" id="KW-1185">Reference proteome</keyword>
<dbReference type="EMBL" id="VZZJ01000031">
    <property type="protein sequence ID" value="KAB1070162.1"/>
    <property type="molecule type" value="Genomic_DNA"/>
</dbReference>
<gene>
    <name evidence="1" type="ORF">F6X51_23630</name>
</gene>
<accession>A0A6N6MMD1</accession>
<reference evidence="1 2" key="1">
    <citation type="submission" date="2019-09" db="EMBL/GenBank/DDBJ databases">
        <title>YIM 132548 draft genome.</title>
        <authorList>
            <person name="Jiang L."/>
        </authorList>
    </citation>
    <scope>NUCLEOTIDE SEQUENCE [LARGE SCALE GENOMIC DNA]</scope>
    <source>
        <strain evidence="1 2">YIM 132548</strain>
    </source>
</reference>